<dbReference type="AlphaFoldDB" id="A0AAN9VUJ4"/>
<dbReference type="InterPro" id="IPR009072">
    <property type="entry name" value="Histone-fold"/>
</dbReference>
<dbReference type="GO" id="GO:0000124">
    <property type="term" value="C:SAGA complex"/>
    <property type="evidence" value="ECO:0007669"/>
    <property type="project" value="InterPro"/>
</dbReference>
<proteinExistence type="inferred from homology"/>
<dbReference type="Gene3D" id="1.10.20.10">
    <property type="entry name" value="Histone, subunit A"/>
    <property type="match status" value="1"/>
</dbReference>
<evidence type="ECO:0000259" key="7">
    <source>
        <dbReference type="SMART" id="SM00803"/>
    </source>
</evidence>
<feature type="region of interest" description="Disordered" evidence="6">
    <location>
        <begin position="480"/>
        <end position="569"/>
    </location>
</feature>
<dbReference type="CDD" id="cd08050">
    <property type="entry name" value="TAF6C"/>
    <property type="match status" value="1"/>
</dbReference>
<dbReference type="InterPro" id="IPR037796">
    <property type="entry name" value="TAF6"/>
</dbReference>
<keyword evidence="9" id="KW-1185">Reference proteome</keyword>
<feature type="domain" description="TATA box binding protein associated factor (TAF) histone-like fold" evidence="7">
    <location>
        <begin position="25"/>
        <end position="79"/>
    </location>
</feature>
<reference evidence="8 9" key="1">
    <citation type="submission" date="2024-03" db="EMBL/GenBank/DDBJ databases">
        <title>The genome assembly and annotation of the cricket Gryllus longicercus Weissman &amp; Gray.</title>
        <authorList>
            <person name="Szrajer S."/>
            <person name="Gray D."/>
            <person name="Ylla G."/>
        </authorList>
    </citation>
    <scope>NUCLEOTIDE SEQUENCE [LARGE SCALE GENOMIC DNA]</scope>
    <source>
        <strain evidence="8">DAG 2021-001</strain>
        <tissue evidence="8">Whole body minus gut</tissue>
    </source>
</reference>
<dbReference type="PANTHER" id="PTHR10221:SF22">
    <property type="entry name" value="TAF6-LIKE RNA POLYMERASE II P300_CBP-ASSOCIATED FACTOR-ASSOCIATED FACTOR 65 KDA SUBUNIT 6L"/>
    <property type="match status" value="1"/>
</dbReference>
<feature type="compositionally biased region" description="Polar residues" evidence="6">
    <location>
        <begin position="483"/>
        <end position="499"/>
    </location>
</feature>
<evidence type="ECO:0000256" key="4">
    <source>
        <dbReference type="ARBA" id="ARBA00023163"/>
    </source>
</evidence>
<keyword evidence="5" id="KW-0539">Nucleus</keyword>
<dbReference type="InterPro" id="IPR004823">
    <property type="entry name" value="TAF_TATA-bd_Histone-like_dom"/>
</dbReference>
<name>A0AAN9VUJ4_9ORTH</name>
<sequence>MSEKMERMSYKKRTDKPLEGRKYAVISPHSIVSLAESCGILKLNEEIASKIGEDVTYRLREIIQGCSVHMRNSNEKILRSTVVARVLPNCSEMKVYGYLSGGSSEFLYVSEADVFVSEYNELIINLPQIALERQIFLQKGEHLVRGMWISPDPVQSAHIEIEASTSTSDAESPASISAVPSHLVNYYTMFAKIILCKNGEVLNAVFQDLRTNSKITLVVPYFLNLFIEGLQALPRGSDACERLLLMLHSLTLNPYVYRDAAVVVSGLLTSLLVYALDPMPFKLVSVSRDCELRGLASEAVAKVIVNWYGCDDSMLDNILQKMQVILLDTNCSVRSHLGALSVLCSLGVRALNCCFWPRIEKYFDFLDKLPANSETLEVEGCLLKAVGYLYLQMFENIRDPSGERNMLVWRVALSDQVLRSYFGDRLCARWLYPLSGTSVTDCYLESNNGETVSNDAKIESEFYSAKKEYLNRFYSMGKMPSSRPLSSNESDLSQHSTGPNLCPDGSQLNESSGVAVPENVSKPEESASKSKDEQDNVKDEQKDITDGNNEEKIKALERKRENWKPGDMRNSGGSLEELFELPLIKQKVLSISSNKNFRTWTKGLKQRKLNYHKIFSCSLYHKKSLQLNPIGKFANIHKSTWSKNFTDVFSTYF</sequence>
<dbReference type="InterPro" id="IPR046344">
    <property type="entry name" value="TAF6_C_sf"/>
</dbReference>
<accession>A0AAN9VUJ4</accession>
<evidence type="ECO:0000256" key="6">
    <source>
        <dbReference type="SAM" id="MobiDB-lite"/>
    </source>
</evidence>
<dbReference type="GO" id="GO:0016251">
    <property type="term" value="F:RNA polymerase II general transcription initiation factor activity"/>
    <property type="evidence" value="ECO:0007669"/>
    <property type="project" value="InterPro"/>
</dbReference>
<comment type="similarity">
    <text evidence="2">Belongs to the TAF6 family.</text>
</comment>
<evidence type="ECO:0000256" key="3">
    <source>
        <dbReference type="ARBA" id="ARBA00023015"/>
    </source>
</evidence>
<keyword evidence="3" id="KW-0805">Transcription regulation</keyword>
<dbReference type="GO" id="GO:0046982">
    <property type="term" value="F:protein heterodimerization activity"/>
    <property type="evidence" value="ECO:0007669"/>
    <property type="project" value="InterPro"/>
</dbReference>
<comment type="caution">
    <text evidence="8">The sequence shown here is derived from an EMBL/GenBank/DDBJ whole genome shotgun (WGS) entry which is preliminary data.</text>
</comment>
<evidence type="ECO:0000313" key="9">
    <source>
        <dbReference type="Proteomes" id="UP001378592"/>
    </source>
</evidence>
<dbReference type="Pfam" id="PF07571">
    <property type="entry name" value="TAF6_C"/>
    <property type="match status" value="1"/>
</dbReference>
<protein>
    <recommendedName>
        <fullName evidence="7">TATA box binding protein associated factor (TAF) histone-like fold domain-containing protein</fullName>
    </recommendedName>
</protein>
<evidence type="ECO:0000256" key="2">
    <source>
        <dbReference type="ARBA" id="ARBA00007688"/>
    </source>
</evidence>
<dbReference type="GO" id="GO:0051123">
    <property type="term" value="P:RNA polymerase II preinitiation complex assembly"/>
    <property type="evidence" value="ECO:0007669"/>
    <property type="project" value="TreeGrafter"/>
</dbReference>
<dbReference type="Pfam" id="PF02969">
    <property type="entry name" value="TAF"/>
    <property type="match status" value="1"/>
</dbReference>
<dbReference type="SMART" id="SM00803">
    <property type="entry name" value="TAF"/>
    <property type="match status" value="1"/>
</dbReference>
<evidence type="ECO:0000313" key="8">
    <source>
        <dbReference type="EMBL" id="KAK7864414.1"/>
    </source>
</evidence>
<evidence type="ECO:0000256" key="5">
    <source>
        <dbReference type="ARBA" id="ARBA00023242"/>
    </source>
</evidence>
<keyword evidence="4" id="KW-0804">Transcription</keyword>
<evidence type="ECO:0000256" key="1">
    <source>
        <dbReference type="ARBA" id="ARBA00004123"/>
    </source>
</evidence>
<dbReference type="GO" id="GO:0003713">
    <property type="term" value="F:transcription coactivator activity"/>
    <property type="evidence" value="ECO:0007669"/>
    <property type="project" value="TreeGrafter"/>
</dbReference>
<organism evidence="8 9">
    <name type="scientific">Gryllus longicercus</name>
    <dbReference type="NCBI Taxonomy" id="2509291"/>
    <lineage>
        <taxon>Eukaryota</taxon>
        <taxon>Metazoa</taxon>
        <taxon>Ecdysozoa</taxon>
        <taxon>Arthropoda</taxon>
        <taxon>Hexapoda</taxon>
        <taxon>Insecta</taxon>
        <taxon>Pterygota</taxon>
        <taxon>Neoptera</taxon>
        <taxon>Polyneoptera</taxon>
        <taxon>Orthoptera</taxon>
        <taxon>Ensifera</taxon>
        <taxon>Gryllidea</taxon>
        <taxon>Grylloidea</taxon>
        <taxon>Gryllidae</taxon>
        <taxon>Gryllinae</taxon>
        <taxon>Gryllus</taxon>
    </lineage>
</organism>
<feature type="compositionally biased region" description="Basic and acidic residues" evidence="6">
    <location>
        <begin position="521"/>
        <end position="567"/>
    </location>
</feature>
<comment type="subcellular location">
    <subcellularLocation>
        <location evidence="1">Nucleus</location>
    </subcellularLocation>
</comment>
<dbReference type="GO" id="GO:0046695">
    <property type="term" value="C:SLIK (SAGA-like) complex"/>
    <property type="evidence" value="ECO:0007669"/>
    <property type="project" value="InterPro"/>
</dbReference>
<dbReference type="GO" id="GO:0005669">
    <property type="term" value="C:transcription factor TFIID complex"/>
    <property type="evidence" value="ECO:0007669"/>
    <property type="project" value="InterPro"/>
</dbReference>
<dbReference type="InterPro" id="IPR011442">
    <property type="entry name" value="TAF6_C"/>
</dbReference>
<dbReference type="Proteomes" id="UP001378592">
    <property type="component" value="Unassembled WGS sequence"/>
</dbReference>
<dbReference type="Gene3D" id="1.25.40.770">
    <property type="entry name" value="TAF6, C-terminal HEAT repeat domain"/>
    <property type="match status" value="1"/>
</dbReference>
<gene>
    <name evidence="8" type="ORF">R5R35_000455</name>
</gene>
<dbReference type="PANTHER" id="PTHR10221">
    <property type="entry name" value="TRANSCRIPTION INITIATION FACTOR TFIID SUBUNIT 6"/>
    <property type="match status" value="1"/>
</dbReference>
<dbReference type="EMBL" id="JAZDUA010000203">
    <property type="protein sequence ID" value="KAK7864414.1"/>
    <property type="molecule type" value="Genomic_DNA"/>
</dbReference>